<dbReference type="AlphaFoldDB" id="A0A5B9D904"/>
<evidence type="ECO:0000313" key="1">
    <source>
        <dbReference type="EMBL" id="QEE15629.1"/>
    </source>
</evidence>
<dbReference type="EMBL" id="CP042905">
    <property type="protein sequence ID" value="QEE15629.1"/>
    <property type="molecule type" value="Genomic_DNA"/>
</dbReference>
<organism evidence="1 2">
    <name type="scientific">Promethearchaeum syntrophicum</name>
    <dbReference type="NCBI Taxonomy" id="2594042"/>
    <lineage>
        <taxon>Archaea</taxon>
        <taxon>Promethearchaeati</taxon>
        <taxon>Promethearchaeota</taxon>
        <taxon>Promethearchaeia</taxon>
        <taxon>Promethearchaeales</taxon>
        <taxon>Promethearchaeaceae</taxon>
        <taxon>Promethearchaeum</taxon>
    </lineage>
</organism>
<gene>
    <name evidence="1" type="ORF">DSAG12_01455</name>
</gene>
<protein>
    <submittedName>
        <fullName evidence="1">Uncharacterized protein</fullName>
    </submittedName>
</protein>
<dbReference type="Proteomes" id="UP000321408">
    <property type="component" value="Chromosome"/>
</dbReference>
<dbReference type="GeneID" id="41329449"/>
<reference evidence="1 2" key="1">
    <citation type="journal article" date="2020" name="Nature">
        <title>Isolation of an archaeon at the prokaryote-eukaryote interface.</title>
        <authorList>
            <person name="Imachi H."/>
            <person name="Nobu M.K."/>
            <person name="Nakahara N."/>
            <person name="Morono Y."/>
            <person name="Ogawara M."/>
            <person name="Takaki Y."/>
            <person name="Takano Y."/>
            <person name="Uematsu K."/>
            <person name="Ikuta T."/>
            <person name="Ito M."/>
            <person name="Matsui Y."/>
            <person name="Miyazaki M."/>
            <person name="Murata K."/>
            <person name="Saito Y."/>
            <person name="Sakai S."/>
            <person name="Song C."/>
            <person name="Tasumi E."/>
            <person name="Yamanaka Y."/>
            <person name="Yamaguchi T."/>
            <person name="Kamagata Y."/>
            <person name="Tamaki H."/>
            <person name="Takai K."/>
        </authorList>
    </citation>
    <scope>NUCLEOTIDE SEQUENCE [LARGE SCALE GENOMIC DNA]</scope>
    <source>
        <strain evidence="1 2">MK-D1</strain>
    </source>
</reference>
<evidence type="ECO:0000313" key="2">
    <source>
        <dbReference type="Proteomes" id="UP000321408"/>
    </source>
</evidence>
<keyword evidence="2" id="KW-1185">Reference proteome</keyword>
<proteinExistence type="predicted"/>
<dbReference type="RefSeq" id="WP_147662531.1">
    <property type="nucleotide sequence ID" value="NZ_CP042905.2"/>
</dbReference>
<sequence>MKAKNEKKNNLARKLLAEGLTFDNIVAQIKKNIKFDSGISRKKLVELRKEMIENRILDNNILKKFIVPFAKLGVEVDLEPNEKERIKFLFEEVKSNGQI</sequence>
<accession>A0A5B9D904</accession>
<name>A0A5B9D904_9ARCH</name>
<reference evidence="1 2" key="2">
    <citation type="journal article" date="2024" name="Int. J. Syst. Evol. Microbiol.">
        <title>Promethearchaeum syntrophicum gen. nov., sp. nov., an anaerobic, obligately syntrophic archaeon, the first isolate of the lineage 'Asgard' archaea, and proposal of the new archaeal phylum Promethearchaeota phyl. nov. and kingdom Promethearchaeati regn. nov.</title>
        <authorList>
            <person name="Imachi H."/>
            <person name="Nobu M.K."/>
            <person name="Kato S."/>
            <person name="Takaki Y."/>
            <person name="Miyazaki M."/>
            <person name="Miyata M."/>
            <person name="Ogawara M."/>
            <person name="Saito Y."/>
            <person name="Sakai S."/>
            <person name="Tahara Y.O."/>
            <person name="Takano Y."/>
            <person name="Tasumi E."/>
            <person name="Uematsu K."/>
            <person name="Yoshimura T."/>
            <person name="Itoh T."/>
            <person name="Ohkuma M."/>
            <person name="Takai K."/>
        </authorList>
    </citation>
    <scope>NUCLEOTIDE SEQUENCE [LARGE SCALE GENOMIC DNA]</scope>
    <source>
        <strain evidence="1 2">MK-D1</strain>
    </source>
</reference>
<dbReference type="KEGG" id="psyt:DSAG12_01455"/>